<dbReference type="Proteomes" id="UP000019248">
    <property type="component" value="Unassembled WGS sequence"/>
</dbReference>
<protein>
    <submittedName>
        <fullName evidence="1">Uncharacterized protein</fullName>
    </submittedName>
</protein>
<evidence type="ECO:0000313" key="2">
    <source>
        <dbReference type="Proteomes" id="UP000019248"/>
    </source>
</evidence>
<organism evidence="1 2">
    <name type="scientific">Listeria riparia FSL S10-1204</name>
    <dbReference type="NCBI Taxonomy" id="1265816"/>
    <lineage>
        <taxon>Bacteria</taxon>
        <taxon>Bacillati</taxon>
        <taxon>Bacillota</taxon>
        <taxon>Bacilli</taxon>
        <taxon>Bacillales</taxon>
        <taxon>Listeriaceae</taxon>
        <taxon>Listeria</taxon>
    </lineage>
</organism>
<keyword evidence="2" id="KW-1185">Reference proteome</keyword>
<name>W7DA30_9LIST</name>
<accession>W7DA30</accession>
<dbReference type="RefSeq" id="WP_159101510.1">
    <property type="nucleotide sequence ID" value="NZ_AODL01000005.1"/>
</dbReference>
<proteinExistence type="predicted"/>
<comment type="caution">
    <text evidence="1">The sequence shown here is derived from an EMBL/GenBank/DDBJ whole genome shotgun (WGS) entry which is preliminary data.</text>
</comment>
<gene>
    <name evidence="1" type="ORF">PRIP_03858</name>
</gene>
<reference evidence="1 2" key="1">
    <citation type="journal article" date="2014" name="Int. J. Syst. Evol. Microbiol.">
        <title>Listeria floridensis sp. nov., Listeria aquatica sp. nov., Listeria cornellensis sp. nov., Listeria riparia sp. nov. and Listeria grandensis sp. nov., from agricultural and natural environments.</title>
        <authorList>
            <person name="den Bakker H.C."/>
            <person name="Warchocki S."/>
            <person name="Wright E.M."/>
            <person name="Allred A.F."/>
            <person name="Ahlstrom C."/>
            <person name="Manuel C.S."/>
            <person name="Stasiewicz M.J."/>
            <person name="Burrell A."/>
            <person name="Roof S."/>
            <person name="Strawn L."/>
            <person name="Fortes E.D."/>
            <person name="Nightingale K.K."/>
            <person name="Kephart D."/>
            <person name="Wiedmann M."/>
        </authorList>
    </citation>
    <scope>NUCLEOTIDE SEQUENCE [LARGE SCALE GENOMIC DNA]</scope>
    <source>
        <strain evidence="1 2">FSL S10-1204</strain>
    </source>
</reference>
<dbReference type="PATRIC" id="fig|1265816.5.peg.758"/>
<dbReference type="AlphaFoldDB" id="W7DA30"/>
<evidence type="ECO:0000313" key="1">
    <source>
        <dbReference type="EMBL" id="EUJ46122.1"/>
    </source>
</evidence>
<dbReference type="OrthoDB" id="2365743at2"/>
<dbReference type="EMBL" id="AODL01000005">
    <property type="protein sequence ID" value="EUJ46122.1"/>
    <property type="molecule type" value="Genomic_DNA"/>
</dbReference>
<sequence>MISVDNYSGDKSSEITVSNAGTTLATIPAIANGESKEINKKPVNLKPGGLTISYVDKNGKKHASNVDLPDIDSTLNSTLYISFESIKKDGTMNIAITYSHGNLSVSSQE</sequence>